<dbReference type="EMBL" id="CAJVPY010010693">
    <property type="protein sequence ID" value="CAG8720981.1"/>
    <property type="molecule type" value="Genomic_DNA"/>
</dbReference>
<evidence type="ECO:0000313" key="1">
    <source>
        <dbReference type="EMBL" id="CAG8720981.1"/>
    </source>
</evidence>
<dbReference type="AlphaFoldDB" id="A0A9N9I577"/>
<evidence type="ECO:0000313" key="2">
    <source>
        <dbReference type="Proteomes" id="UP000789405"/>
    </source>
</evidence>
<organism evidence="1 2">
    <name type="scientific">Dentiscutata erythropus</name>
    <dbReference type="NCBI Taxonomy" id="1348616"/>
    <lineage>
        <taxon>Eukaryota</taxon>
        <taxon>Fungi</taxon>
        <taxon>Fungi incertae sedis</taxon>
        <taxon>Mucoromycota</taxon>
        <taxon>Glomeromycotina</taxon>
        <taxon>Glomeromycetes</taxon>
        <taxon>Diversisporales</taxon>
        <taxon>Gigasporaceae</taxon>
        <taxon>Dentiscutata</taxon>
    </lineage>
</organism>
<name>A0A9N9I577_9GLOM</name>
<protein>
    <submittedName>
        <fullName evidence="1">6027_t:CDS:1</fullName>
    </submittedName>
</protein>
<keyword evidence="2" id="KW-1185">Reference proteome</keyword>
<proteinExistence type="predicted"/>
<dbReference type="OrthoDB" id="2431472at2759"/>
<dbReference type="Proteomes" id="UP000789405">
    <property type="component" value="Unassembled WGS sequence"/>
</dbReference>
<reference evidence="1" key="1">
    <citation type="submission" date="2021-06" db="EMBL/GenBank/DDBJ databases">
        <authorList>
            <person name="Kallberg Y."/>
            <person name="Tangrot J."/>
            <person name="Rosling A."/>
        </authorList>
    </citation>
    <scope>NUCLEOTIDE SEQUENCE</scope>
    <source>
        <strain evidence="1">MA453B</strain>
    </source>
</reference>
<accession>A0A9N9I577</accession>
<sequence>MFELEKTLSQDLQKDKQWSGKLDTKWKGPFIIKERLSKKSYILNNQFGQQVKEPIYSDRLKLYKDKTL</sequence>
<gene>
    <name evidence="1" type="ORF">DERYTH_LOCUS14319</name>
</gene>
<comment type="caution">
    <text evidence="1">The sequence shown here is derived from an EMBL/GenBank/DDBJ whole genome shotgun (WGS) entry which is preliminary data.</text>
</comment>